<accession>A0A074Y8Z6</accession>
<dbReference type="OMA" id="MWVIISA"/>
<dbReference type="GeneID" id="25369669"/>
<dbReference type="RefSeq" id="XP_013342494.1">
    <property type="nucleotide sequence ID" value="XM_013487040.1"/>
</dbReference>
<dbReference type="AlphaFoldDB" id="A0A074Y8Z6"/>
<feature type="compositionally biased region" description="Acidic residues" evidence="1">
    <location>
        <begin position="53"/>
        <end position="65"/>
    </location>
</feature>
<organism evidence="2 3">
    <name type="scientific">Aureobasidium subglaciale (strain EXF-2481)</name>
    <name type="common">Aureobasidium pullulans var. subglaciale</name>
    <dbReference type="NCBI Taxonomy" id="1043005"/>
    <lineage>
        <taxon>Eukaryota</taxon>
        <taxon>Fungi</taxon>
        <taxon>Dikarya</taxon>
        <taxon>Ascomycota</taxon>
        <taxon>Pezizomycotina</taxon>
        <taxon>Dothideomycetes</taxon>
        <taxon>Dothideomycetidae</taxon>
        <taxon>Dothideales</taxon>
        <taxon>Saccotheciaceae</taxon>
        <taxon>Aureobasidium</taxon>
    </lineage>
</organism>
<sequence length="405" mass="45822">MPPKGSKKRAADTEAGAQSKSTKTDASTTAGPSTEREPIVEVAGSNDQAAEIDGPDDSGSDDADMTGEKIKNDPYTYIVNCPPRFEFEARYNKEHDDGGEDFDEEKASELWAEEHNGRKCACFNKERTDGWSMMRKAFARKMDAETIEIPHRDPDRFDMYVYNDFAGYGYQEVIENHMAEFNKVLNAKDGKTEELWTILESMGWWIVDEPNAPWHMIDDGERSWLTYSLLGFMLLTALNRMDTEGDLKTDSKYKDLSLVLALWAKAADDLGGDVVDPLASKKMDSTIGDYAGFNLLWFRYLLTLAKEANVPITGVTDVDDKIDGWNSQVEGKVTLPPKRVDRFDWKAKYQLYTKKYGKAGKIGGEAFQITKWTRQKRAKHAFDKKDPLTDDQVKALKDGMVLQMM</sequence>
<feature type="region of interest" description="Disordered" evidence="1">
    <location>
        <begin position="1"/>
        <end position="69"/>
    </location>
</feature>
<dbReference type="InParanoid" id="A0A074Y8Z6"/>
<dbReference type="EMBL" id="KL584763">
    <property type="protein sequence ID" value="KEQ94243.1"/>
    <property type="molecule type" value="Genomic_DNA"/>
</dbReference>
<dbReference type="Proteomes" id="UP000030641">
    <property type="component" value="Unassembled WGS sequence"/>
</dbReference>
<dbReference type="HOGENOM" id="CLU_054097_0_0_1"/>
<proteinExistence type="predicted"/>
<gene>
    <name evidence="2" type="ORF">AUEXF2481DRAFT_6283</name>
</gene>
<dbReference type="OrthoDB" id="10037289at2759"/>
<reference evidence="2 3" key="1">
    <citation type="journal article" date="2014" name="BMC Genomics">
        <title>Genome sequencing of four Aureobasidium pullulans varieties: biotechnological potential, stress tolerance, and description of new species.</title>
        <authorList>
            <person name="Gostin Ar C."/>
            <person name="Ohm R.A."/>
            <person name="Kogej T."/>
            <person name="Sonjak S."/>
            <person name="Turk M."/>
            <person name="Zajc J."/>
            <person name="Zalar P."/>
            <person name="Grube M."/>
            <person name="Sun H."/>
            <person name="Han J."/>
            <person name="Sharma A."/>
            <person name="Chiniquy J."/>
            <person name="Ngan C.Y."/>
            <person name="Lipzen A."/>
            <person name="Barry K."/>
            <person name="Grigoriev I.V."/>
            <person name="Gunde-Cimerman N."/>
        </authorList>
    </citation>
    <scope>NUCLEOTIDE SEQUENCE [LARGE SCALE GENOMIC DNA]</scope>
    <source>
        <strain evidence="2 3">EXF-2481</strain>
    </source>
</reference>
<evidence type="ECO:0000256" key="1">
    <source>
        <dbReference type="SAM" id="MobiDB-lite"/>
    </source>
</evidence>
<feature type="compositionally biased region" description="Low complexity" evidence="1">
    <location>
        <begin position="19"/>
        <end position="30"/>
    </location>
</feature>
<protein>
    <recommendedName>
        <fullName evidence="4">SAP domain-containing protein</fullName>
    </recommendedName>
</protein>
<evidence type="ECO:0008006" key="4">
    <source>
        <dbReference type="Google" id="ProtNLM"/>
    </source>
</evidence>
<evidence type="ECO:0000313" key="3">
    <source>
        <dbReference type="Proteomes" id="UP000030641"/>
    </source>
</evidence>
<evidence type="ECO:0000313" key="2">
    <source>
        <dbReference type="EMBL" id="KEQ94243.1"/>
    </source>
</evidence>
<keyword evidence="3" id="KW-1185">Reference proteome</keyword>
<name>A0A074Y8Z6_AURSE</name>